<dbReference type="Gene3D" id="3.40.50.720">
    <property type="entry name" value="NAD(P)-binding Rossmann-like Domain"/>
    <property type="match status" value="1"/>
</dbReference>
<sequence length="213" mass="22431">MNIVLIGATGFVGSKVLAEALSRGHQVTAVVRDASKLQAQDGLTTVAGDAADADKLAAVTKGHDAIVSAYNGPRGTPEFAQRYIAGTRAVIAAAKQSGVSRVLWVGGAGSLFVAPGVQLVDTPQFPEEYRVEARTARDALNIFRDETQLAWSFVSPAPLLVPGQRTGSFRLGGDQVLMDGDKPGSISVDDLAVAIVDELEKSAHVRQRFTLAY</sequence>
<dbReference type="SUPFAM" id="SSF51735">
    <property type="entry name" value="NAD(P)-binding Rossmann-fold domains"/>
    <property type="match status" value="1"/>
</dbReference>
<dbReference type="Pfam" id="PF13460">
    <property type="entry name" value="NAD_binding_10"/>
    <property type="match status" value="1"/>
</dbReference>
<name>A0A3N7HWH3_9BURK</name>
<evidence type="ECO:0000259" key="1">
    <source>
        <dbReference type="Pfam" id="PF13460"/>
    </source>
</evidence>
<dbReference type="InterPro" id="IPR051606">
    <property type="entry name" value="Polyketide_Oxido-like"/>
</dbReference>
<keyword evidence="3" id="KW-1185">Reference proteome</keyword>
<dbReference type="EMBL" id="QUSW01000001">
    <property type="protein sequence ID" value="RQP26213.1"/>
    <property type="molecule type" value="Genomic_DNA"/>
</dbReference>
<dbReference type="RefSeq" id="WP_124538885.1">
    <property type="nucleotide sequence ID" value="NZ_QUSW01000001.1"/>
</dbReference>
<dbReference type="InterPro" id="IPR016040">
    <property type="entry name" value="NAD(P)-bd_dom"/>
</dbReference>
<organism evidence="2 3">
    <name type="scientific">Piscinibacter terrae</name>
    <dbReference type="NCBI Taxonomy" id="2496871"/>
    <lineage>
        <taxon>Bacteria</taxon>
        <taxon>Pseudomonadati</taxon>
        <taxon>Pseudomonadota</taxon>
        <taxon>Betaproteobacteria</taxon>
        <taxon>Burkholderiales</taxon>
        <taxon>Sphaerotilaceae</taxon>
        <taxon>Piscinibacter</taxon>
    </lineage>
</organism>
<dbReference type="Proteomes" id="UP000267464">
    <property type="component" value="Unassembled WGS sequence"/>
</dbReference>
<protein>
    <submittedName>
        <fullName evidence="2">NAD(P)-dependent oxidoreductase</fullName>
    </submittedName>
</protein>
<dbReference type="GO" id="GO:0016646">
    <property type="term" value="F:oxidoreductase activity, acting on the CH-NH group of donors, NAD or NADP as acceptor"/>
    <property type="evidence" value="ECO:0007669"/>
    <property type="project" value="TreeGrafter"/>
</dbReference>
<comment type="caution">
    <text evidence="2">The sequence shown here is derived from an EMBL/GenBank/DDBJ whole genome shotgun (WGS) entry which is preliminary data.</text>
</comment>
<evidence type="ECO:0000313" key="2">
    <source>
        <dbReference type="EMBL" id="RQP26213.1"/>
    </source>
</evidence>
<reference evidence="2 3" key="2">
    <citation type="submission" date="2018-12" db="EMBL/GenBank/DDBJ databases">
        <title>Rhizobacter gummiphilus sp. nov., a rubber-degrading bacterium isolated from the soil of a botanical garden in Japan.</title>
        <authorList>
            <person name="Shunsuke S.S."/>
        </authorList>
    </citation>
    <scope>NUCLEOTIDE SEQUENCE [LARGE SCALE GENOMIC DNA]</scope>
    <source>
        <strain evidence="2 3">S-16</strain>
    </source>
</reference>
<feature type="domain" description="NAD(P)-binding" evidence="1">
    <location>
        <begin position="7"/>
        <end position="200"/>
    </location>
</feature>
<dbReference type="PANTHER" id="PTHR43355">
    <property type="entry name" value="FLAVIN REDUCTASE (NADPH)"/>
    <property type="match status" value="1"/>
</dbReference>
<reference evidence="2 3" key="1">
    <citation type="submission" date="2018-08" db="EMBL/GenBank/DDBJ databases">
        <authorList>
            <person name="Khan S.A."/>
            <person name="Jeon C.O."/>
            <person name="Chun B.H."/>
            <person name="Jeong S.E."/>
        </authorList>
    </citation>
    <scope>NUCLEOTIDE SEQUENCE [LARGE SCALE GENOMIC DNA]</scope>
    <source>
        <strain evidence="2 3">S-16</strain>
    </source>
</reference>
<proteinExistence type="predicted"/>
<evidence type="ECO:0000313" key="3">
    <source>
        <dbReference type="Proteomes" id="UP000267464"/>
    </source>
</evidence>
<accession>A0A3N7HWH3</accession>
<gene>
    <name evidence="2" type="ORF">DZC73_04045</name>
</gene>
<dbReference type="AlphaFoldDB" id="A0A3N7HWH3"/>
<dbReference type="PANTHER" id="PTHR43355:SF2">
    <property type="entry name" value="FLAVIN REDUCTASE (NADPH)"/>
    <property type="match status" value="1"/>
</dbReference>
<dbReference type="OrthoDB" id="7352421at2"/>
<dbReference type="InterPro" id="IPR036291">
    <property type="entry name" value="NAD(P)-bd_dom_sf"/>
</dbReference>